<feature type="region of interest" description="Disordered" evidence="1">
    <location>
        <begin position="1"/>
        <end position="48"/>
    </location>
</feature>
<accession>A0ABR1SEH8</accession>
<evidence type="ECO:0000313" key="2">
    <source>
        <dbReference type="EMBL" id="KAK8030183.1"/>
    </source>
</evidence>
<comment type="caution">
    <text evidence="2">The sequence shown here is derived from an EMBL/GenBank/DDBJ whole genome shotgun (WGS) entry which is preliminary data.</text>
</comment>
<organism evidence="2 3">
    <name type="scientific">Apiospora rasikravindrae</name>
    <dbReference type="NCBI Taxonomy" id="990691"/>
    <lineage>
        <taxon>Eukaryota</taxon>
        <taxon>Fungi</taxon>
        <taxon>Dikarya</taxon>
        <taxon>Ascomycota</taxon>
        <taxon>Pezizomycotina</taxon>
        <taxon>Sordariomycetes</taxon>
        <taxon>Xylariomycetidae</taxon>
        <taxon>Amphisphaeriales</taxon>
        <taxon>Apiosporaceae</taxon>
        <taxon>Apiospora</taxon>
    </lineage>
</organism>
<keyword evidence="3" id="KW-1185">Reference proteome</keyword>
<reference evidence="2 3" key="1">
    <citation type="submission" date="2023-01" db="EMBL/GenBank/DDBJ databases">
        <title>Analysis of 21 Apiospora genomes using comparative genomics revels a genus with tremendous synthesis potential of carbohydrate active enzymes and secondary metabolites.</title>
        <authorList>
            <person name="Sorensen T."/>
        </authorList>
    </citation>
    <scope>NUCLEOTIDE SEQUENCE [LARGE SCALE GENOMIC DNA]</scope>
    <source>
        <strain evidence="2 3">CBS 33761</strain>
    </source>
</reference>
<dbReference type="Proteomes" id="UP001444661">
    <property type="component" value="Unassembled WGS sequence"/>
</dbReference>
<feature type="compositionally biased region" description="Basic residues" evidence="1">
    <location>
        <begin position="32"/>
        <end position="48"/>
    </location>
</feature>
<feature type="compositionally biased region" description="Basic residues" evidence="1">
    <location>
        <begin position="1"/>
        <end position="10"/>
    </location>
</feature>
<gene>
    <name evidence="2" type="ORF">PG993_011474</name>
</gene>
<sequence length="499" mass="56707">MYLKGRKHARSYSSDSEADIPQKRRQASYPKPRGKALRKAKNINRKGRKSYIPRSSDILSYAPANTRFGEDAHPVVVPLTDLPELNHVAFGIPKTATAIVARTYLQDGEYYAHCSMEEQYDGQRLKYSSKLDANLLTHLMNKNLHNELAYQETHIMRVSAERLRKFIIGTAREVNYDITTSCIQCKQPLKVSVARPTECSPECQKGYDKWPIQTRLSPLLREPSVIDLLFTCLTAQLRAYTVGPDVPRRCTSVLPPLANHPFPVDDMLDIINSFPPMRPGINYEQLVNNGNDFLFHRRREVLGWLCSTFRGMIVPTPPADKVIFNMPLPGHAEAAGSSFLFLNTHQERHSRGGIAAFHGSPPHCVFNILCDGPNQNKISGGNVFYSKEPTVSIFYTWRSLSPEQSHIIGQGWSNSEFKGHDVLLGLEVGKPATFYGADHETNSHQDTVMVRHIFLLLPAIEETFRDMYGHSYWIQDESVRARMEETFRRVHDGRLIRDV</sequence>
<name>A0ABR1SEH8_9PEZI</name>
<protein>
    <submittedName>
        <fullName evidence="2">Uncharacterized protein</fullName>
    </submittedName>
</protein>
<proteinExistence type="predicted"/>
<evidence type="ECO:0000256" key="1">
    <source>
        <dbReference type="SAM" id="MobiDB-lite"/>
    </source>
</evidence>
<evidence type="ECO:0000313" key="3">
    <source>
        <dbReference type="Proteomes" id="UP001444661"/>
    </source>
</evidence>
<dbReference type="EMBL" id="JAQQWK010000010">
    <property type="protein sequence ID" value="KAK8030183.1"/>
    <property type="molecule type" value="Genomic_DNA"/>
</dbReference>